<dbReference type="EMBL" id="NJGD01000004">
    <property type="protein sequence ID" value="PJR15099.1"/>
    <property type="molecule type" value="Genomic_DNA"/>
</dbReference>
<evidence type="ECO:0000313" key="4">
    <source>
        <dbReference type="EMBL" id="PJR15099.1"/>
    </source>
</evidence>
<dbReference type="Proteomes" id="UP000231987">
    <property type="component" value="Unassembled WGS sequence"/>
</dbReference>
<dbReference type="InterPro" id="IPR050879">
    <property type="entry name" value="Acyltransferase_3"/>
</dbReference>
<dbReference type="RefSeq" id="WP_100671630.1">
    <property type="nucleotide sequence ID" value="NZ_NJGD01000004.1"/>
</dbReference>
<name>A0A2J0Z3J9_RHIML</name>
<dbReference type="InterPro" id="IPR002656">
    <property type="entry name" value="Acyl_transf_3_dom"/>
</dbReference>
<feature type="domain" description="Acyltransferase 3" evidence="2">
    <location>
        <begin position="5"/>
        <end position="328"/>
    </location>
</feature>
<dbReference type="Pfam" id="PF19040">
    <property type="entry name" value="SGNH"/>
    <property type="match status" value="1"/>
</dbReference>
<organism evidence="4 5">
    <name type="scientific">Rhizobium meliloti</name>
    <name type="common">Ensifer meliloti</name>
    <name type="synonym">Sinorhizobium meliloti</name>
    <dbReference type="NCBI Taxonomy" id="382"/>
    <lineage>
        <taxon>Bacteria</taxon>
        <taxon>Pseudomonadati</taxon>
        <taxon>Pseudomonadota</taxon>
        <taxon>Alphaproteobacteria</taxon>
        <taxon>Hyphomicrobiales</taxon>
        <taxon>Rhizobiaceae</taxon>
        <taxon>Sinorhizobium/Ensifer group</taxon>
        <taxon>Sinorhizobium</taxon>
    </lineage>
</organism>
<feature type="transmembrane region" description="Helical" evidence="1">
    <location>
        <begin position="189"/>
        <end position="211"/>
    </location>
</feature>
<evidence type="ECO:0000313" key="5">
    <source>
        <dbReference type="Proteomes" id="UP000231987"/>
    </source>
</evidence>
<feature type="transmembrane region" description="Helical" evidence="1">
    <location>
        <begin position="218"/>
        <end position="238"/>
    </location>
</feature>
<evidence type="ECO:0000259" key="3">
    <source>
        <dbReference type="Pfam" id="PF19040"/>
    </source>
</evidence>
<dbReference type="AlphaFoldDB" id="A0A2J0Z3J9"/>
<feature type="transmembrane region" description="Helical" evidence="1">
    <location>
        <begin position="31"/>
        <end position="51"/>
    </location>
</feature>
<dbReference type="InterPro" id="IPR043968">
    <property type="entry name" value="SGNH"/>
</dbReference>
<feature type="transmembrane region" description="Helical" evidence="1">
    <location>
        <begin position="269"/>
        <end position="290"/>
    </location>
</feature>
<protein>
    <submittedName>
        <fullName evidence="4">Acyltransferase</fullName>
    </submittedName>
</protein>
<feature type="transmembrane region" description="Helical" evidence="1">
    <location>
        <begin position="349"/>
        <end position="367"/>
    </location>
</feature>
<feature type="transmembrane region" description="Helical" evidence="1">
    <location>
        <begin position="136"/>
        <end position="156"/>
    </location>
</feature>
<evidence type="ECO:0000259" key="2">
    <source>
        <dbReference type="Pfam" id="PF01757"/>
    </source>
</evidence>
<keyword evidence="1" id="KW-1133">Transmembrane helix</keyword>
<dbReference type="PANTHER" id="PTHR23028:SF53">
    <property type="entry name" value="ACYL_TRANSF_3 DOMAIN-CONTAINING PROTEIN"/>
    <property type="match status" value="1"/>
</dbReference>
<dbReference type="GO" id="GO:0009103">
    <property type="term" value="P:lipopolysaccharide biosynthetic process"/>
    <property type="evidence" value="ECO:0007669"/>
    <property type="project" value="TreeGrafter"/>
</dbReference>
<accession>A0A2J0Z3J9</accession>
<feature type="transmembrane region" description="Helical" evidence="1">
    <location>
        <begin position="163"/>
        <end position="183"/>
    </location>
</feature>
<keyword evidence="1" id="KW-0812">Transmembrane</keyword>
<gene>
    <name evidence="4" type="ORF">CEJ86_10210</name>
</gene>
<comment type="caution">
    <text evidence="4">The sequence shown here is derived from an EMBL/GenBank/DDBJ whole genome shotgun (WGS) entry which is preliminary data.</text>
</comment>
<dbReference type="PANTHER" id="PTHR23028">
    <property type="entry name" value="ACETYLTRANSFERASE"/>
    <property type="match status" value="1"/>
</dbReference>
<dbReference type="GO" id="GO:0016747">
    <property type="term" value="F:acyltransferase activity, transferring groups other than amino-acyl groups"/>
    <property type="evidence" value="ECO:0007669"/>
    <property type="project" value="InterPro"/>
</dbReference>
<keyword evidence="1" id="KW-0472">Membrane</keyword>
<keyword evidence="4" id="KW-0012">Acyltransferase</keyword>
<feature type="transmembrane region" description="Helical" evidence="1">
    <location>
        <begin position="72"/>
        <end position="92"/>
    </location>
</feature>
<dbReference type="GO" id="GO:0016020">
    <property type="term" value="C:membrane"/>
    <property type="evidence" value="ECO:0007669"/>
    <property type="project" value="TreeGrafter"/>
</dbReference>
<evidence type="ECO:0000256" key="1">
    <source>
        <dbReference type="SAM" id="Phobius"/>
    </source>
</evidence>
<proteinExistence type="predicted"/>
<feature type="domain" description="SGNH" evidence="3">
    <location>
        <begin position="398"/>
        <end position="655"/>
    </location>
</feature>
<reference evidence="4 5" key="1">
    <citation type="submission" date="2017-06" db="EMBL/GenBank/DDBJ databases">
        <title>Ensifer strains isolated from leguminous trees and herbs display diverse denitrification phenotypes with some acting as strong N2O sinks.</title>
        <authorList>
            <person name="Woliy K."/>
            <person name="Mania D."/>
            <person name="Bakken L.R."/>
            <person name="Frostegard A."/>
        </authorList>
    </citation>
    <scope>NUCLEOTIDE SEQUENCE [LARGE SCALE GENOMIC DNA]</scope>
    <source>
        <strain evidence="4 5">AC50a</strain>
    </source>
</reference>
<feature type="transmembrane region" description="Helical" evidence="1">
    <location>
        <begin position="310"/>
        <end position="329"/>
    </location>
</feature>
<dbReference type="Pfam" id="PF01757">
    <property type="entry name" value="Acyl_transf_3"/>
    <property type="match status" value="1"/>
</dbReference>
<sequence length="671" mass="73013">MEYRKDIDGLRAIAVLPVVLYHAGIPGFSGGFVGVDIFFVISGFLITGILHKDLAEGRFSLATFYERRARRILPALFVVVATCLAAGVLLLLPDMLVGLARSALATMMFASNVWFWFSTSDYFAPSADLEPLLHTWSLAVEEQFYIVLPLLLWWLYGKPRRAVLGALVGLCIFSFLLSVWATGPYPQESFYFAPTRAWELGLGVLLALGVFPACRNAYLVEAIALSGIAAIFIAVALYSAATPFPGIAAALPCFGALALLWSGEQRQTAVARILSSPVPVAIGLVSYSLYLWHWPIIVYFRLTLGTLDLPYAQASLAIGLSFACAFASWRLVERPFRRRPPIGISRQRIFASALAGAAVLSVVSAVVDLREGFPERLPQDVRLAYAGSRDIDARRGRCDGKLPKDGLCRIEGEASSPSDRRNDVLLWGDSHAGALLSGLDFLMDGRKRGGAVAFKGACPPILGVQRVDQKHSGDCVAFNAAIMAMLEQSDDFPIVVLSARWPLAANGKRYPGETGRPAILDRLDFEEASLGTAGNYAIFKSEFLRTVREIRDTGRRVVIVDGIPEIGWSVPHALGLHRLIDADLPPPPTRQAVDARSAKANSVLAIADEDLGVQRVSAVPLLCNPVCAVEKNGIPLYSDDDHLSVYGAMTIVPRMFKDLMPSDTNRRLRPG</sequence>
<feature type="transmembrane region" description="Helical" evidence="1">
    <location>
        <begin position="244"/>
        <end position="262"/>
    </location>
</feature>
<keyword evidence="4" id="KW-0808">Transferase</keyword>